<evidence type="ECO:0000313" key="2">
    <source>
        <dbReference type="EMBL" id="GAI90858.1"/>
    </source>
</evidence>
<dbReference type="InterPro" id="IPR036236">
    <property type="entry name" value="Znf_C2H2_sf"/>
</dbReference>
<dbReference type="InterPro" id="IPR008598">
    <property type="entry name" value="Di19_Zn-bd"/>
</dbReference>
<dbReference type="Pfam" id="PF05605">
    <property type="entry name" value="zf-Di19"/>
    <property type="match status" value="1"/>
</dbReference>
<sequence>MAKEEERRISPAVLIVPLAAGLGLAAAAALAFAAAPAPPPKEYVCPYCGAKFSTEAEVLAHIETEHPEEPPVVYYTCTICGATFATEEELDAHILSEHPEEVPEIPSGEILEVSWSEDGITWHPITEPLPAYTYVT</sequence>
<dbReference type="SMART" id="SM00355">
    <property type="entry name" value="ZnF_C2H2"/>
    <property type="match status" value="2"/>
</dbReference>
<dbReference type="Gene3D" id="3.30.160.60">
    <property type="entry name" value="Classic Zinc Finger"/>
    <property type="match status" value="1"/>
</dbReference>
<organism evidence="2">
    <name type="scientific">marine sediment metagenome</name>
    <dbReference type="NCBI Taxonomy" id="412755"/>
    <lineage>
        <taxon>unclassified sequences</taxon>
        <taxon>metagenomes</taxon>
        <taxon>ecological metagenomes</taxon>
    </lineage>
</organism>
<feature type="domain" description="C2H2-type" evidence="1">
    <location>
        <begin position="43"/>
        <end position="71"/>
    </location>
</feature>
<protein>
    <recommendedName>
        <fullName evidence="1">C2H2-type domain-containing protein</fullName>
    </recommendedName>
</protein>
<feature type="non-terminal residue" evidence="2">
    <location>
        <position position="136"/>
    </location>
</feature>
<dbReference type="InterPro" id="IPR013087">
    <property type="entry name" value="Znf_C2H2_type"/>
</dbReference>
<feature type="domain" description="C2H2-type" evidence="1">
    <location>
        <begin position="75"/>
        <end position="103"/>
    </location>
</feature>
<reference evidence="2" key="1">
    <citation type="journal article" date="2014" name="Front. Microbiol.">
        <title>High frequency of phylogenetically diverse reductive dehalogenase-homologous genes in deep subseafloor sedimentary metagenomes.</title>
        <authorList>
            <person name="Kawai M."/>
            <person name="Futagami T."/>
            <person name="Toyoda A."/>
            <person name="Takaki Y."/>
            <person name="Nishi S."/>
            <person name="Hori S."/>
            <person name="Arai W."/>
            <person name="Tsubouchi T."/>
            <person name="Morono Y."/>
            <person name="Uchiyama I."/>
            <person name="Ito T."/>
            <person name="Fujiyama A."/>
            <person name="Inagaki F."/>
            <person name="Takami H."/>
        </authorList>
    </citation>
    <scope>NUCLEOTIDE SEQUENCE</scope>
    <source>
        <strain evidence="2">Expedition CK06-06</strain>
    </source>
</reference>
<comment type="caution">
    <text evidence="2">The sequence shown here is derived from an EMBL/GenBank/DDBJ whole genome shotgun (WGS) entry which is preliminary data.</text>
</comment>
<dbReference type="EMBL" id="BARW01021692">
    <property type="protein sequence ID" value="GAI90858.1"/>
    <property type="molecule type" value="Genomic_DNA"/>
</dbReference>
<accession>X1SD03</accession>
<gene>
    <name evidence="2" type="ORF">S12H4_36392</name>
</gene>
<proteinExistence type="predicted"/>
<evidence type="ECO:0000259" key="1">
    <source>
        <dbReference type="PROSITE" id="PS50157"/>
    </source>
</evidence>
<dbReference type="PROSITE" id="PS50157">
    <property type="entry name" value="ZINC_FINGER_C2H2_2"/>
    <property type="match status" value="2"/>
</dbReference>
<name>X1SD03_9ZZZZ</name>
<dbReference type="SUPFAM" id="SSF57667">
    <property type="entry name" value="beta-beta-alpha zinc fingers"/>
    <property type="match status" value="1"/>
</dbReference>
<dbReference type="PROSITE" id="PS00028">
    <property type="entry name" value="ZINC_FINGER_C2H2_1"/>
    <property type="match status" value="2"/>
</dbReference>
<dbReference type="AlphaFoldDB" id="X1SD03"/>